<dbReference type="InterPro" id="IPR020904">
    <property type="entry name" value="Sc_DH/Rdtase_CS"/>
</dbReference>
<dbReference type="SUPFAM" id="SSF51735">
    <property type="entry name" value="NAD(P)-binding Rossmann-fold domains"/>
    <property type="match status" value="1"/>
</dbReference>
<dbReference type="PROSITE" id="PS00061">
    <property type="entry name" value="ADH_SHORT"/>
    <property type="match status" value="1"/>
</dbReference>
<dbReference type="InterPro" id="IPR002347">
    <property type="entry name" value="SDR_fam"/>
</dbReference>
<dbReference type="Gene3D" id="3.40.50.720">
    <property type="entry name" value="NAD(P)-binding Rossmann-like Domain"/>
    <property type="match status" value="1"/>
</dbReference>
<dbReference type="PANTHER" id="PTHR24321">
    <property type="entry name" value="DEHYDROGENASES, SHORT CHAIN"/>
    <property type="match status" value="1"/>
</dbReference>
<name>A0A1B2DNV8_9BACL</name>
<dbReference type="CDD" id="cd05233">
    <property type="entry name" value="SDR_c"/>
    <property type="match status" value="1"/>
</dbReference>
<evidence type="ECO:0000256" key="1">
    <source>
        <dbReference type="ARBA" id="ARBA00006484"/>
    </source>
</evidence>
<keyword evidence="2" id="KW-0560">Oxidoreductase</keyword>
<gene>
    <name evidence="3" type="ORF">BBD42_25010</name>
</gene>
<evidence type="ECO:0008006" key="4">
    <source>
        <dbReference type="Google" id="ProtNLM"/>
    </source>
</evidence>
<proteinExistence type="inferred from homology"/>
<dbReference type="PRINTS" id="PR00080">
    <property type="entry name" value="SDRFAMILY"/>
</dbReference>
<comment type="similarity">
    <text evidence="1">Belongs to the short-chain dehydrogenases/reductases (SDR) family.</text>
</comment>
<dbReference type="Pfam" id="PF13561">
    <property type="entry name" value="adh_short_C2"/>
    <property type="match status" value="1"/>
</dbReference>
<evidence type="ECO:0000313" key="3">
    <source>
        <dbReference type="EMBL" id="ANY69381.1"/>
    </source>
</evidence>
<dbReference type="RefSeq" id="WP_099520413.1">
    <property type="nucleotide sequence ID" value="NZ_CP016808.1"/>
</dbReference>
<evidence type="ECO:0000256" key="2">
    <source>
        <dbReference type="ARBA" id="ARBA00023002"/>
    </source>
</evidence>
<reference evidence="3" key="1">
    <citation type="submission" date="2016-08" db="EMBL/GenBank/DDBJ databases">
        <title>Complete Genome Seqeunce of Paenibacillus sp. BIHB 4019 from tea rhizoplane.</title>
        <authorList>
            <person name="Thakur R."/>
            <person name="Swarnkar M.K."/>
            <person name="Gulati A."/>
        </authorList>
    </citation>
    <scope>NUCLEOTIDE SEQUENCE [LARGE SCALE GENOMIC DNA]</scope>
    <source>
        <strain evidence="3">BIHB4019</strain>
    </source>
</reference>
<dbReference type="EMBL" id="CP016808">
    <property type="protein sequence ID" value="ANY69381.1"/>
    <property type="molecule type" value="Genomic_DNA"/>
</dbReference>
<dbReference type="PANTHER" id="PTHR24321:SF8">
    <property type="entry name" value="ESTRADIOL 17-BETA-DEHYDROGENASE 8-RELATED"/>
    <property type="match status" value="1"/>
</dbReference>
<dbReference type="GO" id="GO:0016491">
    <property type="term" value="F:oxidoreductase activity"/>
    <property type="evidence" value="ECO:0007669"/>
    <property type="project" value="UniProtKB-KW"/>
</dbReference>
<dbReference type="InterPro" id="IPR036291">
    <property type="entry name" value="NAD(P)-bd_dom_sf"/>
</dbReference>
<protein>
    <recommendedName>
        <fullName evidence="4">Short-chain dehydrogenase</fullName>
    </recommendedName>
</protein>
<sequence>MKFKDKVVVITGAAAGLGKQNAIRFAKEGAKLAICDIQEEKLKETAKLCEAEGTDVLAIVTNLKEQEQMKEFVQSIQEKFGHVDVLINGATSSNYMVPFLEQTIEDLDHSLKTQLYATWTMMQLCFPLMKENGGSIINFISRAVQGLDGYASYTAAKGAVGALTRTVAIEWGKYNIRVNNVSPIAITDTVINDSPKELYDVIMTEVAKSSPFNRVGIPEEDVIPVILFLASEDSRWITGQDIRVEGGVDIHW</sequence>
<dbReference type="GO" id="GO:0008206">
    <property type="term" value="P:bile acid metabolic process"/>
    <property type="evidence" value="ECO:0007669"/>
    <property type="project" value="UniProtKB-ARBA"/>
</dbReference>
<dbReference type="PRINTS" id="PR00081">
    <property type="entry name" value="GDHRDH"/>
</dbReference>
<dbReference type="FunFam" id="3.40.50.720:FF:000084">
    <property type="entry name" value="Short-chain dehydrogenase reductase"/>
    <property type="match status" value="1"/>
</dbReference>
<accession>A0A1B2DNV8</accession>
<dbReference type="AlphaFoldDB" id="A0A1B2DNV8"/>
<organism evidence="3">
    <name type="scientific">Paenibacillus sp. BIHB 4019</name>
    <dbReference type="NCBI Taxonomy" id="1870819"/>
    <lineage>
        <taxon>Bacteria</taxon>
        <taxon>Bacillati</taxon>
        <taxon>Bacillota</taxon>
        <taxon>Bacilli</taxon>
        <taxon>Bacillales</taxon>
        <taxon>Paenibacillaceae</taxon>
        <taxon>Paenibacillus</taxon>
    </lineage>
</organism>